<evidence type="ECO:0000256" key="3">
    <source>
        <dbReference type="ARBA" id="ARBA00023004"/>
    </source>
</evidence>
<dbReference type="GO" id="GO:0016717">
    <property type="term" value="F:oxidoreductase activity, acting on paired donors, with oxidation of a pair of donors resulting in the reduction of molecular oxygen to two molecules of water"/>
    <property type="evidence" value="ECO:0007669"/>
    <property type="project" value="TreeGrafter"/>
</dbReference>
<keyword evidence="4" id="KW-0472">Membrane</keyword>
<proteinExistence type="inferred from homology"/>
<comment type="similarity">
    <text evidence="2">Belongs to the fatty acid desaturase type 2 family.</text>
</comment>
<feature type="transmembrane region" description="Helical" evidence="4">
    <location>
        <begin position="146"/>
        <end position="167"/>
    </location>
</feature>
<name>A0A563VWJ0_9CYAN</name>
<feature type="transmembrane region" description="Helical" evidence="4">
    <location>
        <begin position="82"/>
        <end position="99"/>
    </location>
</feature>
<reference evidence="6 7" key="1">
    <citation type="submission" date="2019-01" db="EMBL/GenBank/DDBJ databases">
        <authorList>
            <person name="Brito A."/>
        </authorList>
    </citation>
    <scope>NUCLEOTIDE SEQUENCE [LARGE SCALE GENOMIC DNA]</scope>
    <source>
        <strain evidence="6">1</strain>
    </source>
</reference>
<dbReference type="InterPro" id="IPR005804">
    <property type="entry name" value="FA_desaturase_dom"/>
</dbReference>
<dbReference type="EMBL" id="CAACVJ010000298">
    <property type="protein sequence ID" value="VEP15757.1"/>
    <property type="molecule type" value="Genomic_DNA"/>
</dbReference>
<gene>
    <name evidence="6" type="primary">des</name>
    <name evidence="6" type="ORF">H1P_3670005</name>
</gene>
<feature type="transmembrane region" description="Helical" evidence="4">
    <location>
        <begin position="48"/>
        <end position="70"/>
    </location>
</feature>
<feature type="transmembrane region" description="Helical" evidence="4">
    <location>
        <begin position="204"/>
        <end position="224"/>
    </location>
</feature>
<dbReference type="AlphaFoldDB" id="A0A563VWJ0"/>
<dbReference type="GO" id="GO:0006629">
    <property type="term" value="P:lipid metabolic process"/>
    <property type="evidence" value="ECO:0007669"/>
    <property type="project" value="InterPro"/>
</dbReference>
<evidence type="ECO:0000313" key="7">
    <source>
        <dbReference type="Proteomes" id="UP000320055"/>
    </source>
</evidence>
<evidence type="ECO:0000259" key="5">
    <source>
        <dbReference type="Pfam" id="PF00487"/>
    </source>
</evidence>
<keyword evidence="7" id="KW-1185">Reference proteome</keyword>
<evidence type="ECO:0000256" key="1">
    <source>
        <dbReference type="ARBA" id="ARBA00001954"/>
    </source>
</evidence>
<evidence type="ECO:0000256" key="4">
    <source>
        <dbReference type="SAM" id="Phobius"/>
    </source>
</evidence>
<dbReference type="RefSeq" id="WP_144874559.1">
    <property type="nucleotide sequence ID" value="NZ_LR214103.1"/>
</dbReference>
<keyword evidence="6" id="KW-0560">Oxidoreductase</keyword>
<dbReference type="PANTHER" id="PTHR19353:SF73">
    <property type="entry name" value="FATTY ACID DESATURASE"/>
    <property type="match status" value="1"/>
</dbReference>
<dbReference type="Proteomes" id="UP000320055">
    <property type="component" value="Unassembled WGS sequence"/>
</dbReference>
<sequence length="328" mass="38244">MTTKINPVFLTLPFAKSDWRLALFQLINTLVPYTALWALAAWEIRVNIFLTILTSIIASGFYIRIFIIFHDCGHGSFSPSKYFNNLLGFILGMLFFVPYRHWTYEHALHHSTSGNLDHRGRGDVWTMTLSEYHAASLWLQQGYRLYRSPITMILADMVLGFIILFRLPQTGKTPDSRWSIFVTNIALVIFWGSLVLWLGIVKVVIVQGTIFVVGSSVGIFLFFVQHTFEGVYWARDEEWDFHRSAMEGTSFFNLPRILHFFTGHIGYHHIHHLNPKVPNYHLRNAHLSHPIFLIAKYLTIKESFRTFYFKLWNEKEACLCSFPENNDE</sequence>
<dbReference type="Pfam" id="PF00487">
    <property type="entry name" value="FA_desaturase"/>
    <property type="match status" value="1"/>
</dbReference>
<organism evidence="6 7">
    <name type="scientific">Hyella patelloides LEGE 07179</name>
    <dbReference type="NCBI Taxonomy" id="945734"/>
    <lineage>
        <taxon>Bacteria</taxon>
        <taxon>Bacillati</taxon>
        <taxon>Cyanobacteriota</taxon>
        <taxon>Cyanophyceae</taxon>
        <taxon>Pleurocapsales</taxon>
        <taxon>Hyellaceae</taxon>
        <taxon>Hyella</taxon>
    </lineage>
</organism>
<accession>A0A563VWJ0</accession>
<dbReference type="EC" id="1.14.19.-" evidence="6"/>
<feature type="domain" description="Fatty acid desaturase" evidence="5">
    <location>
        <begin position="53"/>
        <end position="286"/>
    </location>
</feature>
<keyword evidence="3" id="KW-0408">Iron</keyword>
<comment type="cofactor">
    <cofactor evidence="1">
        <name>Fe(2+)</name>
        <dbReference type="ChEBI" id="CHEBI:29033"/>
    </cofactor>
</comment>
<protein>
    <submittedName>
        <fullName evidence="6">Fatty acid desaturase</fullName>
        <ecNumber evidence="6">1.14.19.-</ecNumber>
    </submittedName>
</protein>
<evidence type="ECO:0000313" key="6">
    <source>
        <dbReference type="EMBL" id="VEP15757.1"/>
    </source>
</evidence>
<keyword evidence="4" id="KW-1133">Transmembrane helix</keyword>
<evidence type="ECO:0000256" key="2">
    <source>
        <dbReference type="ARBA" id="ARBA00008749"/>
    </source>
</evidence>
<keyword evidence="4" id="KW-0812">Transmembrane</keyword>
<dbReference type="PANTHER" id="PTHR19353">
    <property type="entry name" value="FATTY ACID DESATURASE 2"/>
    <property type="match status" value="1"/>
</dbReference>
<feature type="transmembrane region" description="Helical" evidence="4">
    <location>
        <begin position="21"/>
        <end position="42"/>
    </location>
</feature>
<feature type="transmembrane region" description="Helical" evidence="4">
    <location>
        <begin position="179"/>
        <end position="198"/>
    </location>
</feature>
<dbReference type="InterPro" id="IPR012171">
    <property type="entry name" value="Fatty_acid_desaturase"/>
</dbReference>
<dbReference type="OrthoDB" id="9769653at2"/>
<dbReference type="GO" id="GO:0016020">
    <property type="term" value="C:membrane"/>
    <property type="evidence" value="ECO:0007669"/>
    <property type="project" value="TreeGrafter"/>
</dbReference>